<dbReference type="EMBL" id="CP002819">
    <property type="protein sequence ID" value="AEG69481.1"/>
    <property type="molecule type" value="Genomic_DNA"/>
</dbReference>
<proteinExistence type="predicted"/>
<dbReference type="AlphaFoldDB" id="F6G347"/>
<dbReference type="PATRIC" id="fig|1031711.3.peg.2129"/>
<dbReference type="HOGENOM" id="CLU_2754993_0_0_4"/>
<sequence length="70" mass="8043">MPDMPIRTQHRFTDLPHAGARCNHNGSARTRTFQRLFAHGFPRSIFRGFPAAWLKQVCSMVPALRFCDDV</sequence>
<protein>
    <submittedName>
        <fullName evidence="1">Uncharacterized protein</fullName>
    </submittedName>
</protein>
<gene>
    <name evidence="1" type="ordered locus">RSPO_c02185</name>
</gene>
<name>F6G347_RALS8</name>
<dbReference type="KEGG" id="rsn:RSPO_c02185"/>
<evidence type="ECO:0000313" key="1">
    <source>
        <dbReference type="EMBL" id="AEG69481.1"/>
    </source>
</evidence>
<organism evidence="1 2">
    <name type="scientific">Ralstonia solanacearum (strain Po82)</name>
    <dbReference type="NCBI Taxonomy" id="1031711"/>
    <lineage>
        <taxon>Bacteria</taxon>
        <taxon>Pseudomonadati</taxon>
        <taxon>Pseudomonadota</taxon>
        <taxon>Betaproteobacteria</taxon>
        <taxon>Burkholderiales</taxon>
        <taxon>Burkholderiaceae</taxon>
        <taxon>Ralstonia</taxon>
        <taxon>Ralstonia solanacearum species complex</taxon>
    </lineage>
</organism>
<accession>F6G347</accession>
<reference evidence="1 2" key="1">
    <citation type="journal article" date="2011" name="J. Bacteriol.">
        <title>Complete genome sequence of the plant pathogen Ralstonia solanacearum strain Po82.</title>
        <authorList>
            <person name="Xu J."/>
            <person name="Zheng H.J."/>
            <person name="Liu L."/>
            <person name="Pan Z.C."/>
            <person name="Prior P."/>
            <person name="Tang B."/>
            <person name="Xu J.S."/>
            <person name="Zhang H."/>
            <person name="Tian Q."/>
            <person name="Zhang L.Q."/>
            <person name="Feng J."/>
        </authorList>
    </citation>
    <scope>NUCLEOTIDE SEQUENCE [LARGE SCALE GENOMIC DNA]</scope>
    <source>
        <strain evidence="1 2">Po82</strain>
    </source>
</reference>
<dbReference type="Proteomes" id="UP000007953">
    <property type="component" value="Chromosome"/>
</dbReference>
<evidence type="ECO:0000313" key="2">
    <source>
        <dbReference type="Proteomes" id="UP000007953"/>
    </source>
</evidence>